<keyword evidence="2" id="KW-0812">Transmembrane</keyword>
<keyword evidence="4" id="KW-1185">Reference proteome</keyword>
<gene>
    <name evidence="3" type="ORF">SAMN04488515_3084</name>
</gene>
<dbReference type="OrthoDB" id="7803779at2"/>
<feature type="transmembrane region" description="Helical" evidence="2">
    <location>
        <begin position="416"/>
        <end position="438"/>
    </location>
</feature>
<evidence type="ECO:0000313" key="4">
    <source>
        <dbReference type="Proteomes" id="UP000199167"/>
    </source>
</evidence>
<accession>A0A1I0RQJ7</accession>
<keyword evidence="1" id="KW-0175">Coiled coil</keyword>
<evidence type="ECO:0000256" key="2">
    <source>
        <dbReference type="SAM" id="Phobius"/>
    </source>
</evidence>
<dbReference type="STRING" id="364200.SAMN04488515_3084"/>
<dbReference type="PANTHER" id="PTHR32309:SF13">
    <property type="entry name" value="FERRIC ENTEROBACTIN TRANSPORT PROTEIN FEPE"/>
    <property type="match status" value="1"/>
</dbReference>
<protein>
    <submittedName>
        <fullName evidence="3">Capsule polysaccharide export protein KpsE/RkpR</fullName>
    </submittedName>
</protein>
<keyword evidence="2" id="KW-1133">Transmembrane helix</keyword>
<dbReference type="AlphaFoldDB" id="A0A1I0RQJ7"/>
<proteinExistence type="predicted"/>
<evidence type="ECO:0000313" key="3">
    <source>
        <dbReference type="EMBL" id="SEW43467.1"/>
    </source>
</evidence>
<evidence type="ECO:0000256" key="1">
    <source>
        <dbReference type="SAM" id="Coils"/>
    </source>
</evidence>
<reference evidence="3 4" key="1">
    <citation type="submission" date="2016-10" db="EMBL/GenBank/DDBJ databases">
        <authorList>
            <person name="de Groot N.N."/>
        </authorList>
    </citation>
    <scope>NUCLEOTIDE SEQUENCE [LARGE SCALE GENOMIC DNA]</scope>
    <source>
        <strain evidence="3 4">DSM 17925</strain>
    </source>
</reference>
<sequence length="444" mass="48558">MSDLMDRDTETPEEARIRKWREERLRVAETEKAERLRLREAERLRAVEEEAARQVEERDRLLPSDQDIAAEAARIDRVNVGMRRRLYLRFAILCVLPMVLATVYLLAVATPMYEARSVIAVTKPVAVSGASAGGLLGSLNSAPNLQEVFMAHAFIQSQAMMDGLENDRGFITHLSSDRVDPVQRLRDLDALSIDKHDQFSRFVDSAVDIQTGLITLYVRTPDPADSIAVSDTILAMVATQVNALNVDVIGQRLLLAEQSVQAAQAQLTAAQTALLELQLDSGEADPAARIAGVYMIIRQLEEESLLLGQDIQRAEVAGNGDSFQTQRANELYDRLQTQIADQRAILVSAGDAKEQSLNAVMMQHQLAALRVGIAEEALTVALAAQTEATQSAALSRSLFQVVVPPRTAAIPTSPNVPAILVLVGVLSIAVFALWSACVSGRRQY</sequence>
<dbReference type="GO" id="GO:0004713">
    <property type="term" value="F:protein tyrosine kinase activity"/>
    <property type="evidence" value="ECO:0007669"/>
    <property type="project" value="TreeGrafter"/>
</dbReference>
<dbReference type="PANTHER" id="PTHR32309">
    <property type="entry name" value="TYROSINE-PROTEIN KINASE"/>
    <property type="match status" value="1"/>
</dbReference>
<dbReference type="Proteomes" id="UP000199167">
    <property type="component" value="Unassembled WGS sequence"/>
</dbReference>
<feature type="coiled-coil region" evidence="1">
    <location>
        <begin position="30"/>
        <end position="58"/>
    </location>
</feature>
<dbReference type="EMBL" id="FOIZ01000002">
    <property type="protein sequence ID" value="SEW43467.1"/>
    <property type="molecule type" value="Genomic_DNA"/>
</dbReference>
<dbReference type="InterPro" id="IPR050445">
    <property type="entry name" value="Bact_polysacc_biosynth/exp"/>
</dbReference>
<feature type="transmembrane region" description="Helical" evidence="2">
    <location>
        <begin position="86"/>
        <end position="107"/>
    </location>
</feature>
<feature type="coiled-coil region" evidence="1">
    <location>
        <begin position="260"/>
        <end position="317"/>
    </location>
</feature>
<organism evidence="3 4">
    <name type="scientific">Cognatiyoonia koreensis</name>
    <dbReference type="NCBI Taxonomy" id="364200"/>
    <lineage>
        <taxon>Bacteria</taxon>
        <taxon>Pseudomonadati</taxon>
        <taxon>Pseudomonadota</taxon>
        <taxon>Alphaproteobacteria</taxon>
        <taxon>Rhodobacterales</taxon>
        <taxon>Paracoccaceae</taxon>
        <taxon>Cognatiyoonia</taxon>
    </lineage>
</organism>
<dbReference type="RefSeq" id="WP_089996662.1">
    <property type="nucleotide sequence ID" value="NZ_FOIZ01000002.1"/>
</dbReference>
<keyword evidence="2" id="KW-0472">Membrane</keyword>
<dbReference type="GO" id="GO:0005886">
    <property type="term" value="C:plasma membrane"/>
    <property type="evidence" value="ECO:0007669"/>
    <property type="project" value="TreeGrafter"/>
</dbReference>
<name>A0A1I0RQJ7_9RHOB</name>